<keyword evidence="1" id="KW-0175">Coiled coil</keyword>
<dbReference type="AlphaFoldDB" id="A0AAV5KBI3"/>
<keyword evidence="3" id="KW-1185">Reference proteome</keyword>
<sequence length="150" mass="17732">MKLNSANTCHQLEKESWGMDLKILEEVWQRSISLLCKLFCSFCPPFHSSRKCSLSFELGYSWNYDVSVRCESLKAQNEASSREDAQKEMEELKLRYKQLKKEHASFCDLADRMMEEKDKEISKLLEENKNLQRSLELRPPVCFLAFVFYI</sequence>
<dbReference type="EMBL" id="BPVZ01000058">
    <property type="protein sequence ID" value="GKV21919.1"/>
    <property type="molecule type" value="Genomic_DNA"/>
</dbReference>
<organism evidence="2 3">
    <name type="scientific">Rubroshorea leprosula</name>
    <dbReference type="NCBI Taxonomy" id="152421"/>
    <lineage>
        <taxon>Eukaryota</taxon>
        <taxon>Viridiplantae</taxon>
        <taxon>Streptophyta</taxon>
        <taxon>Embryophyta</taxon>
        <taxon>Tracheophyta</taxon>
        <taxon>Spermatophyta</taxon>
        <taxon>Magnoliopsida</taxon>
        <taxon>eudicotyledons</taxon>
        <taxon>Gunneridae</taxon>
        <taxon>Pentapetalae</taxon>
        <taxon>rosids</taxon>
        <taxon>malvids</taxon>
        <taxon>Malvales</taxon>
        <taxon>Dipterocarpaceae</taxon>
        <taxon>Rubroshorea</taxon>
    </lineage>
</organism>
<reference evidence="2 3" key="1">
    <citation type="journal article" date="2021" name="Commun. Biol.">
        <title>The genome of Shorea leprosula (Dipterocarpaceae) highlights the ecological relevance of drought in aseasonal tropical rainforests.</title>
        <authorList>
            <person name="Ng K.K.S."/>
            <person name="Kobayashi M.J."/>
            <person name="Fawcett J.A."/>
            <person name="Hatakeyama M."/>
            <person name="Paape T."/>
            <person name="Ng C.H."/>
            <person name="Ang C.C."/>
            <person name="Tnah L.H."/>
            <person name="Lee C.T."/>
            <person name="Nishiyama T."/>
            <person name="Sese J."/>
            <person name="O'Brien M.J."/>
            <person name="Copetti D."/>
            <person name="Mohd Noor M.I."/>
            <person name="Ong R.C."/>
            <person name="Putra M."/>
            <person name="Sireger I.Z."/>
            <person name="Indrioko S."/>
            <person name="Kosugi Y."/>
            <person name="Izuno A."/>
            <person name="Isagi Y."/>
            <person name="Lee S.L."/>
            <person name="Shimizu K.K."/>
        </authorList>
    </citation>
    <scope>NUCLEOTIDE SEQUENCE [LARGE SCALE GENOMIC DNA]</scope>
    <source>
        <strain evidence="2">214</strain>
    </source>
</reference>
<evidence type="ECO:0000256" key="1">
    <source>
        <dbReference type="SAM" id="Coils"/>
    </source>
</evidence>
<proteinExistence type="predicted"/>
<name>A0AAV5KBI3_9ROSI</name>
<feature type="coiled-coil region" evidence="1">
    <location>
        <begin position="75"/>
        <end position="134"/>
    </location>
</feature>
<protein>
    <submittedName>
        <fullName evidence="2">Uncharacterized protein</fullName>
    </submittedName>
</protein>
<gene>
    <name evidence="2" type="ORF">SLEP1_g31844</name>
</gene>
<dbReference type="Proteomes" id="UP001054252">
    <property type="component" value="Unassembled WGS sequence"/>
</dbReference>
<comment type="caution">
    <text evidence="2">The sequence shown here is derived from an EMBL/GenBank/DDBJ whole genome shotgun (WGS) entry which is preliminary data.</text>
</comment>
<evidence type="ECO:0000313" key="3">
    <source>
        <dbReference type="Proteomes" id="UP001054252"/>
    </source>
</evidence>
<evidence type="ECO:0000313" key="2">
    <source>
        <dbReference type="EMBL" id="GKV21919.1"/>
    </source>
</evidence>
<accession>A0AAV5KBI3</accession>